<organism evidence="2 3">
    <name type="scientific">Sphingomonas alpina</name>
    <dbReference type="NCBI Taxonomy" id="653931"/>
    <lineage>
        <taxon>Bacteria</taxon>
        <taxon>Pseudomonadati</taxon>
        <taxon>Pseudomonadota</taxon>
        <taxon>Alphaproteobacteria</taxon>
        <taxon>Sphingomonadales</taxon>
        <taxon>Sphingomonadaceae</taxon>
        <taxon>Sphingomonas</taxon>
    </lineage>
</organism>
<keyword evidence="3" id="KW-1185">Reference proteome</keyword>
<gene>
    <name evidence="2" type="ORF">H3Z74_02065</name>
</gene>
<evidence type="ECO:0000313" key="2">
    <source>
        <dbReference type="EMBL" id="QNQ10059.1"/>
    </source>
</evidence>
<evidence type="ECO:0000313" key="3">
    <source>
        <dbReference type="Proteomes" id="UP000516148"/>
    </source>
</evidence>
<reference evidence="2 3" key="1">
    <citation type="submission" date="2020-09" db="EMBL/GenBank/DDBJ databases">
        <title>Sphingomonas sp., a new species isolated from pork steak.</title>
        <authorList>
            <person name="Heidler von Heilborn D."/>
        </authorList>
    </citation>
    <scope>NUCLEOTIDE SEQUENCE [LARGE SCALE GENOMIC DNA]</scope>
    <source>
        <strain evidence="3">S8-3T</strain>
    </source>
</reference>
<sequence length="73" mass="7609">MFNIASILVGLLVLVLTLVGFIPLLGWLNWLTIPIGIVGIALGALSSSKAGRNLNIILVIICAIRLFVGGGLL</sequence>
<dbReference type="RefSeq" id="WP_187762365.1">
    <property type="nucleotide sequence ID" value="NZ_CP061038.1"/>
</dbReference>
<keyword evidence="1" id="KW-0472">Membrane</keyword>
<name>A0A7H0LK56_9SPHN</name>
<evidence type="ECO:0000256" key="1">
    <source>
        <dbReference type="SAM" id="Phobius"/>
    </source>
</evidence>
<dbReference type="KEGG" id="spap:H3Z74_02065"/>
<accession>A0A7H0LK56</accession>
<protein>
    <recommendedName>
        <fullName evidence="4">DUF4175 domain-containing protein</fullName>
    </recommendedName>
</protein>
<keyword evidence="1" id="KW-1133">Transmembrane helix</keyword>
<feature type="transmembrane region" description="Helical" evidence="1">
    <location>
        <begin position="30"/>
        <end position="47"/>
    </location>
</feature>
<dbReference type="Proteomes" id="UP000516148">
    <property type="component" value="Chromosome"/>
</dbReference>
<dbReference type="EMBL" id="CP061038">
    <property type="protein sequence ID" value="QNQ10059.1"/>
    <property type="molecule type" value="Genomic_DNA"/>
</dbReference>
<keyword evidence="1" id="KW-0812">Transmembrane</keyword>
<evidence type="ECO:0008006" key="4">
    <source>
        <dbReference type="Google" id="ProtNLM"/>
    </source>
</evidence>
<feature type="transmembrane region" description="Helical" evidence="1">
    <location>
        <begin position="54"/>
        <end position="72"/>
    </location>
</feature>
<dbReference type="AlphaFoldDB" id="A0A7H0LK56"/>
<proteinExistence type="predicted"/>